<dbReference type="Gene3D" id="3.30.1070.10">
    <property type="entry name" value="Cell division topological specificity factor MinE"/>
    <property type="match status" value="1"/>
</dbReference>
<keyword evidence="4" id="KW-0131">Cell cycle</keyword>
<gene>
    <name evidence="4 5" type="primary">minE</name>
    <name evidence="5" type="ORF">DAMNIGENAA_19080</name>
</gene>
<dbReference type="GO" id="GO:0032955">
    <property type="term" value="P:regulation of division septum assembly"/>
    <property type="evidence" value="ECO:0007669"/>
    <property type="project" value="InterPro"/>
</dbReference>
<organism evidence="5 6">
    <name type="scientific">Desulforhabdus amnigena</name>
    <dbReference type="NCBI Taxonomy" id="40218"/>
    <lineage>
        <taxon>Bacteria</taxon>
        <taxon>Pseudomonadati</taxon>
        <taxon>Thermodesulfobacteriota</taxon>
        <taxon>Syntrophobacteria</taxon>
        <taxon>Syntrophobacterales</taxon>
        <taxon>Syntrophobacteraceae</taxon>
        <taxon>Desulforhabdus</taxon>
    </lineage>
</organism>
<comment type="caution">
    <text evidence="5">The sequence shown here is derived from an EMBL/GenBank/DDBJ whole genome shotgun (WGS) entry which is preliminary data.</text>
</comment>
<reference evidence="5" key="1">
    <citation type="submission" date="2022-12" db="EMBL/GenBank/DDBJ databases">
        <title>Reference genome sequencing for broad-spectrum identification of bacterial and archaeal isolates by mass spectrometry.</title>
        <authorList>
            <person name="Sekiguchi Y."/>
            <person name="Tourlousse D.M."/>
        </authorList>
    </citation>
    <scope>NUCLEOTIDE SEQUENCE</scope>
    <source>
        <strain evidence="5">ASRB1</strain>
    </source>
</reference>
<dbReference type="Pfam" id="PF03776">
    <property type="entry name" value="MinE"/>
    <property type="match status" value="1"/>
</dbReference>
<sequence length="89" mass="10405">MLKAIRRFFGEKASGQVARKRMQVVLMHDRLDLTPDVMESLKNDILMVLSRYMEIDDQTIKVDLEQGKEYTALVSNVIIKRVYRRGDFA</sequence>
<accession>A0A9W6FTP9</accession>
<dbReference type="AlphaFoldDB" id="A0A9W6FTP9"/>
<keyword evidence="4 5" id="KW-0132">Cell division</keyword>
<dbReference type="RefSeq" id="WP_281793746.1">
    <property type="nucleotide sequence ID" value="NZ_BSDR01000001.1"/>
</dbReference>
<evidence type="ECO:0000256" key="3">
    <source>
        <dbReference type="ARBA" id="ARBA00025265"/>
    </source>
</evidence>
<evidence type="ECO:0000313" key="5">
    <source>
        <dbReference type="EMBL" id="GLI34475.1"/>
    </source>
</evidence>
<dbReference type="NCBIfam" id="TIGR01215">
    <property type="entry name" value="minE"/>
    <property type="match status" value="1"/>
</dbReference>
<keyword evidence="6" id="KW-1185">Reference proteome</keyword>
<proteinExistence type="inferred from homology"/>
<dbReference type="EMBL" id="BSDR01000001">
    <property type="protein sequence ID" value="GLI34475.1"/>
    <property type="molecule type" value="Genomic_DNA"/>
</dbReference>
<evidence type="ECO:0000256" key="1">
    <source>
        <dbReference type="ARBA" id="ARBA00008168"/>
    </source>
</evidence>
<dbReference type="InterPro" id="IPR005527">
    <property type="entry name" value="MinE"/>
</dbReference>
<evidence type="ECO:0000256" key="2">
    <source>
        <dbReference type="ARBA" id="ARBA00020112"/>
    </source>
</evidence>
<comment type="similarity">
    <text evidence="1 4">Belongs to the MinE family.</text>
</comment>
<dbReference type="InterPro" id="IPR036707">
    <property type="entry name" value="MinE_sf"/>
</dbReference>
<dbReference type="HAMAP" id="MF_00262">
    <property type="entry name" value="MinE"/>
    <property type="match status" value="1"/>
</dbReference>
<name>A0A9W6FTP9_9BACT</name>
<evidence type="ECO:0000256" key="4">
    <source>
        <dbReference type="HAMAP-Rule" id="MF_00262"/>
    </source>
</evidence>
<dbReference type="SUPFAM" id="SSF55229">
    <property type="entry name" value="Cell division protein MinE topological specificity domain"/>
    <property type="match status" value="1"/>
</dbReference>
<dbReference type="GO" id="GO:0051301">
    <property type="term" value="P:cell division"/>
    <property type="evidence" value="ECO:0007669"/>
    <property type="project" value="UniProtKB-KW"/>
</dbReference>
<comment type="function">
    <text evidence="3 4">Prevents the cell division inhibition by proteins MinC and MinD at internal division sites while permitting inhibition at polar sites. This ensures cell division at the proper site by restricting the formation of a division septum at the midpoint of the long axis of the cell.</text>
</comment>
<protein>
    <recommendedName>
        <fullName evidence="2 4">Cell division topological specificity factor</fullName>
    </recommendedName>
</protein>
<evidence type="ECO:0000313" key="6">
    <source>
        <dbReference type="Proteomes" id="UP001144372"/>
    </source>
</evidence>
<dbReference type="Proteomes" id="UP001144372">
    <property type="component" value="Unassembled WGS sequence"/>
</dbReference>